<organism evidence="1 2">
    <name type="scientific">Habropoda laboriosa</name>
    <dbReference type="NCBI Taxonomy" id="597456"/>
    <lineage>
        <taxon>Eukaryota</taxon>
        <taxon>Metazoa</taxon>
        <taxon>Ecdysozoa</taxon>
        <taxon>Arthropoda</taxon>
        <taxon>Hexapoda</taxon>
        <taxon>Insecta</taxon>
        <taxon>Pterygota</taxon>
        <taxon>Neoptera</taxon>
        <taxon>Endopterygota</taxon>
        <taxon>Hymenoptera</taxon>
        <taxon>Apocrita</taxon>
        <taxon>Aculeata</taxon>
        <taxon>Apoidea</taxon>
        <taxon>Anthophila</taxon>
        <taxon>Apidae</taxon>
        <taxon>Habropoda</taxon>
    </lineage>
</organism>
<reference evidence="1 2" key="1">
    <citation type="submission" date="2015-07" db="EMBL/GenBank/DDBJ databases">
        <title>The genome of Habropoda laboriosa.</title>
        <authorList>
            <person name="Pan H."/>
            <person name="Kapheim K."/>
        </authorList>
    </citation>
    <scope>NUCLEOTIDE SEQUENCE [LARGE SCALE GENOMIC DNA]</scope>
    <source>
        <strain evidence="1">0110345459</strain>
    </source>
</reference>
<dbReference type="AlphaFoldDB" id="A0A0L7QM85"/>
<protein>
    <submittedName>
        <fullName evidence="1">Uncharacterized protein</fullName>
    </submittedName>
</protein>
<sequence>MIGTPFICVHALIVNLVRTRILRERVWLDLSSYEKVMLTFKRDELVRPTLKKRRFRALFEQEITAIRCTYCYI</sequence>
<name>A0A0L7QM85_9HYME</name>
<evidence type="ECO:0000313" key="2">
    <source>
        <dbReference type="Proteomes" id="UP000053825"/>
    </source>
</evidence>
<accession>A0A0L7QM85</accession>
<gene>
    <name evidence="1" type="ORF">WH47_09713</name>
</gene>
<proteinExistence type="predicted"/>
<evidence type="ECO:0000313" key="1">
    <source>
        <dbReference type="EMBL" id="KOC59732.1"/>
    </source>
</evidence>
<dbReference type="Proteomes" id="UP000053825">
    <property type="component" value="Unassembled WGS sequence"/>
</dbReference>
<keyword evidence="2" id="KW-1185">Reference proteome</keyword>
<dbReference type="EMBL" id="KQ414894">
    <property type="protein sequence ID" value="KOC59732.1"/>
    <property type="molecule type" value="Genomic_DNA"/>
</dbReference>